<organism evidence="1">
    <name type="scientific">marine sediment metagenome</name>
    <dbReference type="NCBI Taxonomy" id="412755"/>
    <lineage>
        <taxon>unclassified sequences</taxon>
        <taxon>metagenomes</taxon>
        <taxon>ecological metagenomes</taxon>
    </lineage>
</organism>
<accession>A0A0F9RXR9</accession>
<name>A0A0F9RXR9_9ZZZZ</name>
<dbReference type="AlphaFoldDB" id="A0A0F9RXR9"/>
<sequence>MIKHYSVLISKIVNEVLNFCKNHQKGRLTSKVNALTFDFSLNWFINSGLYDLWSKYIIYINKKIPT</sequence>
<evidence type="ECO:0000313" key="1">
    <source>
        <dbReference type="EMBL" id="KKN59639.1"/>
    </source>
</evidence>
<reference evidence="1" key="1">
    <citation type="journal article" date="2015" name="Nature">
        <title>Complex archaea that bridge the gap between prokaryotes and eukaryotes.</title>
        <authorList>
            <person name="Spang A."/>
            <person name="Saw J.H."/>
            <person name="Jorgensen S.L."/>
            <person name="Zaremba-Niedzwiedzka K."/>
            <person name="Martijn J."/>
            <person name="Lind A.E."/>
            <person name="van Eijk R."/>
            <person name="Schleper C."/>
            <person name="Guy L."/>
            <person name="Ettema T.J."/>
        </authorList>
    </citation>
    <scope>NUCLEOTIDE SEQUENCE</scope>
</reference>
<protein>
    <submittedName>
        <fullName evidence="1">Uncharacterized protein</fullName>
    </submittedName>
</protein>
<dbReference type="EMBL" id="LAZR01000720">
    <property type="protein sequence ID" value="KKN59639.1"/>
    <property type="molecule type" value="Genomic_DNA"/>
</dbReference>
<gene>
    <name evidence="1" type="ORF">LCGC14_0540360</name>
</gene>
<comment type="caution">
    <text evidence="1">The sequence shown here is derived from an EMBL/GenBank/DDBJ whole genome shotgun (WGS) entry which is preliminary data.</text>
</comment>
<proteinExistence type="predicted"/>